<feature type="compositionally biased region" description="Acidic residues" evidence="2">
    <location>
        <begin position="94"/>
        <end position="122"/>
    </location>
</feature>
<dbReference type="OrthoDB" id="10689230at2759"/>
<feature type="compositionally biased region" description="Basic and acidic residues" evidence="2">
    <location>
        <begin position="395"/>
        <end position="418"/>
    </location>
</feature>
<sequence>MAKAPETEQQSHVVDCPVLMAWQASNAVMQRLLQGMLVNLPNGCLKIKREHLGENVDLLAPILENLGLRPSVHMIAEYFRRFYMNSRGSVRSEESEDEGVDMEEGGESEQEIEDDAEFEVDEDEKKDPLAPALRAQLVELEEQEQQLSLLLELQELHDQEALLLVQDLEEREVRDCEEAKLAESSVATGPHDAETQPIFGEIPKLDASDASDAKQLPEAAVSIAAKLARAVPLASDDEENCEEQEEEEEEEEEGSESPSGVVLRADEELQEDDCVGDGKEPEPLLDGNASPTKEEERKELASTDTPGKATVHYDADEVLPPCPVITDGLPKEGGVRDQAGAVRVEVDEEGADQDEAPDEAPEEDQITATEPEPSEEEPAEKEEPPAPKAKPAPKRSRDDSHPAPPKDHPLKRTRQAKDNKRKRSPSSDEDVEPAPKPKAAGKSKASPKAEQSDEAARKASKSRKSVAYHRAVKEAKAEGKSEEDAKAMGKIVLCLRWMQNLDFGDRYNFFEVFSGAGMVSKVWHEEGFNVASFDRLYGRSMDILNFYEIGDQPFRKGGSTLGRFIDKRGVARFRGDKEALQKSGVYTATFGKNILKAYNQWRRLPSTERADARGRATVDLSQSDKEIFLSLPLADLWIDSKVHEVFLYLVNSKHCELVAALSFEMLWLWPPPPSEGIFGSLGGFSAELQASSIDVAEDGDEVAKPRQDEQVTAAGYGGTAEDAEMIARFYKGVFTRCGSLLLWNHAESYPPSLGNDCWRVDGDEVAKPRQDEQVTAAGYGGTAEDAEMIARLRLLESLQRWEMPSASQCLAIKLERQLQNRALELLCACRDPELELDPLVPEETYADCTDCVKGLVDALDEVLQRSWSKILSMRAADDVALVHKLLGSLRMCKSRPTLQQWSQLAEEATFQTEVPALEKLEVRTEFFCPTGA</sequence>
<dbReference type="Proteomes" id="UP000186817">
    <property type="component" value="Unassembled WGS sequence"/>
</dbReference>
<feature type="compositionally biased region" description="Basic residues" evidence="2">
    <location>
        <begin position="458"/>
        <end position="467"/>
    </location>
</feature>
<evidence type="ECO:0000313" key="4">
    <source>
        <dbReference type="Proteomes" id="UP000186817"/>
    </source>
</evidence>
<name>A0A1Q9DV57_SYMMI</name>
<dbReference type="EMBL" id="LSRX01000377">
    <property type="protein sequence ID" value="OLP99008.1"/>
    <property type="molecule type" value="Genomic_DNA"/>
</dbReference>
<feature type="region of interest" description="Disordered" evidence="2">
    <location>
        <begin position="90"/>
        <end position="127"/>
    </location>
</feature>
<accession>A0A1Q9DV57</accession>
<evidence type="ECO:0000256" key="1">
    <source>
        <dbReference type="SAM" id="Coils"/>
    </source>
</evidence>
<dbReference type="AlphaFoldDB" id="A0A1Q9DV57"/>
<gene>
    <name evidence="3" type="ORF">AK812_SmicGene18459</name>
</gene>
<organism evidence="3 4">
    <name type="scientific">Symbiodinium microadriaticum</name>
    <name type="common">Dinoflagellate</name>
    <name type="synonym">Zooxanthella microadriatica</name>
    <dbReference type="NCBI Taxonomy" id="2951"/>
    <lineage>
        <taxon>Eukaryota</taxon>
        <taxon>Sar</taxon>
        <taxon>Alveolata</taxon>
        <taxon>Dinophyceae</taxon>
        <taxon>Suessiales</taxon>
        <taxon>Symbiodiniaceae</taxon>
        <taxon>Symbiodinium</taxon>
    </lineage>
</organism>
<feature type="compositionally biased region" description="Basic and acidic residues" evidence="2">
    <location>
        <begin position="292"/>
        <end position="301"/>
    </location>
</feature>
<feature type="region of interest" description="Disordered" evidence="2">
    <location>
        <begin position="231"/>
        <end position="483"/>
    </location>
</feature>
<feature type="compositionally biased region" description="Basic and acidic residues" evidence="2">
    <location>
        <begin position="471"/>
        <end position="483"/>
    </location>
</feature>
<feature type="compositionally biased region" description="Acidic residues" evidence="2">
    <location>
        <begin position="235"/>
        <end position="255"/>
    </location>
</feature>
<evidence type="ECO:0000313" key="3">
    <source>
        <dbReference type="EMBL" id="OLP99008.1"/>
    </source>
</evidence>
<comment type="caution">
    <text evidence="3">The sequence shown here is derived from an EMBL/GenBank/DDBJ whole genome shotgun (WGS) entry which is preliminary data.</text>
</comment>
<feature type="compositionally biased region" description="Low complexity" evidence="2">
    <location>
        <begin position="437"/>
        <end position="449"/>
    </location>
</feature>
<keyword evidence="4" id="KW-1185">Reference proteome</keyword>
<reference evidence="3 4" key="1">
    <citation type="submission" date="2016-02" db="EMBL/GenBank/DDBJ databases">
        <title>Genome analysis of coral dinoflagellate symbionts highlights evolutionary adaptations to a symbiotic lifestyle.</title>
        <authorList>
            <person name="Aranda M."/>
            <person name="Li Y."/>
            <person name="Liew Y.J."/>
            <person name="Baumgarten S."/>
            <person name="Simakov O."/>
            <person name="Wilson M."/>
            <person name="Piel J."/>
            <person name="Ashoor H."/>
            <person name="Bougouffa S."/>
            <person name="Bajic V.B."/>
            <person name="Ryu T."/>
            <person name="Ravasi T."/>
            <person name="Bayer T."/>
            <person name="Micklem G."/>
            <person name="Kim H."/>
            <person name="Bhak J."/>
            <person name="Lajeunesse T.C."/>
            <person name="Voolstra C.R."/>
        </authorList>
    </citation>
    <scope>NUCLEOTIDE SEQUENCE [LARGE SCALE GENOMIC DNA]</scope>
    <source>
        <strain evidence="3 4">CCMP2467</strain>
    </source>
</reference>
<feature type="compositionally biased region" description="Acidic residues" evidence="2">
    <location>
        <begin position="346"/>
        <end position="365"/>
    </location>
</feature>
<proteinExistence type="predicted"/>
<feature type="coiled-coil region" evidence="1">
    <location>
        <begin position="133"/>
        <end position="160"/>
    </location>
</feature>
<keyword evidence="1" id="KW-0175">Coiled coil</keyword>
<evidence type="ECO:0000256" key="2">
    <source>
        <dbReference type="SAM" id="MobiDB-lite"/>
    </source>
</evidence>
<protein>
    <submittedName>
        <fullName evidence="3">Uncharacterized protein</fullName>
    </submittedName>
</protein>